<accession>W2SRN4</accession>
<evidence type="ECO:0000256" key="1">
    <source>
        <dbReference type="SAM" id="Coils"/>
    </source>
</evidence>
<dbReference type="KEGG" id="nai:NECAME_18982"/>
<feature type="coiled-coil region" evidence="1">
    <location>
        <begin position="30"/>
        <end position="71"/>
    </location>
</feature>
<evidence type="ECO:0000313" key="2">
    <source>
        <dbReference type="EMBL" id="ETN72183.1"/>
    </source>
</evidence>
<dbReference type="OrthoDB" id="5828920at2759"/>
<evidence type="ECO:0000313" key="3">
    <source>
        <dbReference type="Proteomes" id="UP000053676"/>
    </source>
</evidence>
<dbReference type="EMBL" id="KI665343">
    <property type="protein sequence ID" value="ETN72183.1"/>
    <property type="molecule type" value="Genomic_DNA"/>
</dbReference>
<organism evidence="2 3">
    <name type="scientific">Necator americanus</name>
    <name type="common">Human hookworm</name>
    <dbReference type="NCBI Taxonomy" id="51031"/>
    <lineage>
        <taxon>Eukaryota</taxon>
        <taxon>Metazoa</taxon>
        <taxon>Ecdysozoa</taxon>
        <taxon>Nematoda</taxon>
        <taxon>Chromadorea</taxon>
        <taxon>Rhabditida</taxon>
        <taxon>Rhabditina</taxon>
        <taxon>Rhabditomorpha</taxon>
        <taxon>Strongyloidea</taxon>
        <taxon>Ancylostomatidae</taxon>
        <taxon>Bunostominae</taxon>
        <taxon>Necator</taxon>
    </lineage>
</organism>
<protein>
    <submittedName>
        <fullName evidence="2">Uncharacterized protein</fullName>
    </submittedName>
</protein>
<dbReference type="AlphaFoldDB" id="W2SRN4"/>
<proteinExistence type="predicted"/>
<name>W2SRN4_NECAM</name>
<gene>
    <name evidence="2" type="ORF">NECAME_18982</name>
</gene>
<keyword evidence="3" id="KW-1185">Reference proteome</keyword>
<sequence length="86" mass="9951">EGIFDKESAAPFAEKIRLSKKKTKELGVRAEDAVERLEDCVEMYNKLLKESEQVEEFLDQLENRLEKYASEDKVIAVSRLIFTTNP</sequence>
<keyword evidence="1" id="KW-0175">Coiled coil</keyword>
<feature type="non-terminal residue" evidence="2">
    <location>
        <position position="1"/>
    </location>
</feature>
<reference evidence="3" key="1">
    <citation type="journal article" date="2014" name="Nat. Genet.">
        <title>Genome of the human hookworm Necator americanus.</title>
        <authorList>
            <person name="Tang Y.T."/>
            <person name="Gao X."/>
            <person name="Rosa B.A."/>
            <person name="Abubucker S."/>
            <person name="Hallsworth-Pepin K."/>
            <person name="Martin J."/>
            <person name="Tyagi R."/>
            <person name="Heizer E."/>
            <person name="Zhang X."/>
            <person name="Bhonagiri-Palsikar V."/>
            <person name="Minx P."/>
            <person name="Warren W.C."/>
            <person name="Wang Q."/>
            <person name="Zhan B."/>
            <person name="Hotez P.J."/>
            <person name="Sternberg P.W."/>
            <person name="Dougall A."/>
            <person name="Gaze S.T."/>
            <person name="Mulvenna J."/>
            <person name="Sotillo J."/>
            <person name="Ranganathan S."/>
            <person name="Rabelo E.M."/>
            <person name="Wilson R.K."/>
            <person name="Felgner P.L."/>
            <person name="Bethony J."/>
            <person name="Hawdon J.M."/>
            <person name="Gasser R.B."/>
            <person name="Loukas A."/>
            <person name="Mitreva M."/>
        </authorList>
    </citation>
    <scope>NUCLEOTIDE SEQUENCE [LARGE SCALE GENOMIC DNA]</scope>
</reference>
<dbReference type="Proteomes" id="UP000053676">
    <property type="component" value="Unassembled WGS sequence"/>
</dbReference>